<dbReference type="PANTHER" id="PTHR10127">
    <property type="entry name" value="DISCOIDIN, CUB, EGF, LAMININ , AND ZINC METALLOPROTEASE DOMAIN CONTAINING"/>
    <property type="match status" value="1"/>
</dbReference>
<comment type="cofactor">
    <cofactor evidence="1">
        <name>Zn(2+)</name>
        <dbReference type="ChEBI" id="CHEBI:29105"/>
    </cofactor>
    <text evidence="1">Binds 1 zinc ion per subunit.</text>
</comment>
<dbReference type="EMBL" id="JAPEUV010000139">
    <property type="protein sequence ID" value="KAJ4331751.1"/>
    <property type="molecule type" value="Genomic_DNA"/>
</dbReference>
<dbReference type="InterPro" id="IPR024079">
    <property type="entry name" value="MetalloPept_cat_dom_sf"/>
</dbReference>
<dbReference type="InterPro" id="IPR001506">
    <property type="entry name" value="Peptidase_M12A"/>
</dbReference>
<keyword evidence="1" id="KW-0479">Metal-binding</keyword>
<dbReference type="GO" id="GO:0006508">
    <property type="term" value="P:proteolysis"/>
    <property type="evidence" value="ECO:0007669"/>
    <property type="project" value="UniProtKB-KW"/>
</dbReference>
<dbReference type="SUPFAM" id="SSF55486">
    <property type="entry name" value="Metalloproteases ('zincins'), catalytic domain"/>
    <property type="match status" value="1"/>
</dbReference>
<evidence type="ECO:0000313" key="3">
    <source>
        <dbReference type="EMBL" id="KAJ4331751.1"/>
    </source>
</evidence>
<reference evidence="3" key="1">
    <citation type="submission" date="2022-10" db="EMBL/GenBank/DDBJ databases">
        <title>Tapping the CABI collections for fungal endophytes: first genome assemblies for Collariella, Neodidymelliopsis, Ascochyta clinopodiicola, Didymella pomorum, Didymosphaeria variabile, Neocosmospora piperis and Neocucurbitaria cava.</title>
        <authorList>
            <person name="Hill R."/>
        </authorList>
    </citation>
    <scope>NUCLEOTIDE SEQUENCE</scope>
    <source>
        <strain evidence="3">IMI 360193</strain>
    </source>
</reference>
<accession>A0A9W8WS52</accession>
<keyword evidence="1" id="KW-0482">Metalloprotease</keyword>
<sequence length="243" mass="27151">MIVNPGVPQRPPQKRSTTPFLNPFTPTWNDKVPEDTLIISGVADSTQSRATVGYKGVNKGRRPHELVVGHKSSAAVIAHEMGHVMGMVHEHNRNDRDNYVRFNCHNVRGFDDALGRATSMRIPPAEAQRRPCEDREFATQYGFDSPAFIENELLSSEPGRWGALDEPGSYDVDSIMHYASYAFGDLDACLASRDHCPLLRIEKDKQGSEIGTRLIGMHKRPSSGDVAWVKKNYCWLADADCKQ</sequence>
<keyword evidence="1" id="KW-0645">Protease</keyword>
<protein>
    <recommendedName>
        <fullName evidence="1">Metalloendopeptidase</fullName>
        <ecNumber evidence="1">3.4.24.-</ecNumber>
    </recommendedName>
</protein>
<dbReference type="GO" id="GO:0046872">
    <property type="term" value="F:metal ion binding"/>
    <property type="evidence" value="ECO:0007669"/>
    <property type="project" value="UniProtKB-KW"/>
</dbReference>
<proteinExistence type="predicted"/>
<organism evidence="3 4">
    <name type="scientific">Didymella glomerata</name>
    <dbReference type="NCBI Taxonomy" id="749621"/>
    <lineage>
        <taxon>Eukaryota</taxon>
        <taxon>Fungi</taxon>
        <taxon>Dikarya</taxon>
        <taxon>Ascomycota</taxon>
        <taxon>Pezizomycotina</taxon>
        <taxon>Dothideomycetes</taxon>
        <taxon>Pleosporomycetidae</taxon>
        <taxon>Pleosporales</taxon>
        <taxon>Pleosporineae</taxon>
        <taxon>Didymellaceae</taxon>
        <taxon>Didymella</taxon>
    </lineage>
</organism>
<keyword evidence="1" id="KW-0862">Zinc</keyword>
<evidence type="ECO:0000259" key="2">
    <source>
        <dbReference type="Pfam" id="PF01400"/>
    </source>
</evidence>
<gene>
    <name evidence="3" type="ORF">N0V87_008929</name>
</gene>
<dbReference type="Gene3D" id="3.40.390.10">
    <property type="entry name" value="Collagenase (Catalytic Domain)"/>
    <property type="match status" value="1"/>
</dbReference>
<evidence type="ECO:0000256" key="1">
    <source>
        <dbReference type="RuleBase" id="RU361183"/>
    </source>
</evidence>
<dbReference type="PANTHER" id="PTHR10127:SF850">
    <property type="entry name" value="METALLOENDOPEPTIDASE"/>
    <property type="match status" value="1"/>
</dbReference>
<feature type="domain" description="Peptidase M12A" evidence="2">
    <location>
        <begin position="68"/>
        <end position="108"/>
    </location>
</feature>
<keyword evidence="1" id="KW-0378">Hydrolase</keyword>
<dbReference type="Proteomes" id="UP001140562">
    <property type="component" value="Unassembled WGS sequence"/>
</dbReference>
<dbReference type="GO" id="GO:0004222">
    <property type="term" value="F:metalloendopeptidase activity"/>
    <property type="evidence" value="ECO:0007669"/>
    <property type="project" value="UniProtKB-UniRule"/>
</dbReference>
<name>A0A9W8WS52_9PLEO</name>
<dbReference type="PRINTS" id="PR00480">
    <property type="entry name" value="ASTACIN"/>
</dbReference>
<keyword evidence="4" id="KW-1185">Reference proteome</keyword>
<comment type="caution">
    <text evidence="3">The sequence shown here is derived from an EMBL/GenBank/DDBJ whole genome shotgun (WGS) entry which is preliminary data.</text>
</comment>
<evidence type="ECO:0000313" key="4">
    <source>
        <dbReference type="Proteomes" id="UP001140562"/>
    </source>
</evidence>
<dbReference type="Pfam" id="PF01400">
    <property type="entry name" value="Astacin"/>
    <property type="match status" value="1"/>
</dbReference>
<dbReference type="EC" id="3.4.24.-" evidence="1"/>
<dbReference type="AlphaFoldDB" id="A0A9W8WS52"/>
<dbReference type="OrthoDB" id="291007at2759"/>